<sequence length="176" mass="19626">MTVVTAEVPNRPLTLDDVTRIAAADPDHRFELSEGNLLIMPPGTWRHQKISGLLFTWFLTHGYPDQVNVAPGVRTAADDLNGRIPDLVVTTEPIADEIVWLPPDKVALAIEIVSKGSERMDRWLKPVEYAEAGIPLFWRVEPDDTVVQFRLDGNRYGEYGSVPLKDLLDGDVPNLS</sequence>
<accession>A0A917WWC1</accession>
<keyword evidence="3" id="KW-1185">Reference proteome</keyword>
<protein>
    <recommendedName>
        <fullName evidence="1">Putative restriction endonuclease domain-containing protein</fullName>
    </recommendedName>
</protein>
<proteinExistence type="predicted"/>
<feature type="domain" description="Putative restriction endonuclease" evidence="1">
    <location>
        <begin position="20"/>
        <end position="166"/>
    </location>
</feature>
<evidence type="ECO:0000313" key="3">
    <source>
        <dbReference type="Proteomes" id="UP000642070"/>
    </source>
</evidence>
<dbReference type="PANTHER" id="PTHR35400">
    <property type="entry name" value="SLR1083 PROTEIN"/>
    <property type="match status" value="1"/>
</dbReference>
<dbReference type="RefSeq" id="WP_190251428.1">
    <property type="nucleotide sequence ID" value="NZ_BMPI01000018.1"/>
</dbReference>
<dbReference type="AlphaFoldDB" id="A0A917WWC1"/>
<dbReference type="InterPro" id="IPR012296">
    <property type="entry name" value="Nuclease_put_TT1808"/>
</dbReference>
<dbReference type="CDD" id="cd06260">
    <property type="entry name" value="DUF820-like"/>
    <property type="match status" value="1"/>
</dbReference>
<dbReference type="InterPro" id="IPR008538">
    <property type="entry name" value="Uma2"/>
</dbReference>
<organism evidence="2 3">
    <name type="scientific">Dactylosporangium sucinum</name>
    <dbReference type="NCBI Taxonomy" id="1424081"/>
    <lineage>
        <taxon>Bacteria</taxon>
        <taxon>Bacillati</taxon>
        <taxon>Actinomycetota</taxon>
        <taxon>Actinomycetes</taxon>
        <taxon>Micromonosporales</taxon>
        <taxon>Micromonosporaceae</taxon>
        <taxon>Dactylosporangium</taxon>
    </lineage>
</organism>
<dbReference type="InterPro" id="IPR011335">
    <property type="entry name" value="Restrct_endonuc-II-like"/>
</dbReference>
<comment type="caution">
    <text evidence="2">The sequence shown here is derived from an EMBL/GenBank/DDBJ whole genome shotgun (WGS) entry which is preliminary data.</text>
</comment>
<evidence type="ECO:0000259" key="1">
    <source>
        <dbReference type="Pfam" id="PF05685"/>
    </source>
</evidence>
<dbReference type="Pfam" id="PF05685">
    <property type="entry name" value="Uma2"/>
    <property type="match status" value="1"/>
</dbReference>
<dbReference type="Proteomes" id="UP000642070">
    <property type="component" value="Unassembled WGS sequence"/>
</dbReference>
<evidence type="ECO:0000313" key="2">
    <source>
        <dbReference type="EMBL" id="GGM34826.1"/>
    </source>
</evidence>
<gene>
    <name evidence="2" type="ORF">GCM10007977_040410</name>
</gene>
<name>A0A917WWC1_9ACTN</name>
<reference evidence="2" key="2">
    <citation type="submission" date="2020-09" db="EMBL/GenBank/DDBJ databases">
        <authorList>
            <person name="Sun Q."/>
            <person name="Ohkuma M."/>
        </authorList>
    </citation>
    <scope>NUCLEOTIDE SEQUENCE</scope>
    <source>
        <strain evidence="2">JCM 19831</strain>
    </source>
</reference>
<dbReference type="EMBL" id="BMPI01000018">
    <property type="protein sequence ID" value="GGM34826.1"/>
    <property type="molecule type" value="Genomic_DNA"/>
</dbReference>
<dbReference type="PANTHER" id="PTHR35400:SF3">
    <property type="entry name" value="SLL1072 PROTEIN"/>
    <property type="match status" value="1"/>
</dbReference>
<dbReference type="Gene3D" id="3.90.1570.10">
    <property type="entry name" value="tt1808, chain A"/>
    <property type="match status" value="1"/>
</dbReference>
<reference evidence="2" key="1">
    <citation type="journal article" date="2014" name="Int. J. Syst. Evol. Microbiol.">
        <title>Complete genome sequence of Corynebacterium casei LMG S-19264T (=DSM 44701T), isolated from a smear-ripened cheese.</title>
        <authorList>
            <consortium name="US DOE Joint Genome Institute (JGI-PGF)"/>
            <person name="Walter F."/>
            <person name="Albersmeier A."/>
            <person name="Kalinowski J."/>
            <person name="Ruckert C."/>
        </authorList>
    </citation>
    <scope>NUCLEOTIDE SEQUENCE</scope>
    <source>
        <strain evidence="2">JCM 19831</strain>
    </source>
</reference>
<dbReference type="SUPFAM" id="SSF52980">
    <property type="entry name" value="Restriction endonuclease-like"/>
    <property type="match status" value="1"/>
</dbReference>